<feature type="compositionally biased region" description="Polar residues" evidence="4">
    <location>
        <begin position="1196"/>
        <end position="1230"/>
    </location>
</feature>
<dbReference type="PANTHER" id="PTHR21712:SF29">
    <property type="entry name" value="PRE-RRNA-PROCESSING PROTEIN FHL1"/>
    <property type="match status" value="1"/>
</dbReference>
<keyword evidence="2 3" id="KW-0539">Nucleus</keyword>
<feature type="compositionally biased region" description="Low complexity" evidence="4">
    <location>
        <begin position="1245"/>
        <end position="1259"/>
    </location>
</feature>
<feature type="compositionally biased region" description="Pro residues" evidence="4">
    <location>
        <begin position="23"/>
        <end position="39"/>
    </location>
</feature>
<gene>
    <name evidence="6" type="ORF">FHL15_003931</name>
</gene>
<dbReference type="EMBL" id="VFLP01000017">
    <property type="protein sequence ID" value="TRX95239.1"/>
    <property type="molecule type" value="Genomic_DNA"/>
</dbReference>
<dbReference type="GO" id="GO:0043565">
    <property type="term" value="F:sequence-specific DNA binding"/>
    <property type="evidence" value="ECO:0007669"/>
    <property type="project" value="InterPro"/>
</dbReference>
<feature type="DNA-binding region" description="Fork-head" evidence="3">
    <location>
        <begin position="777"/>
        <end position="851"/>
    </location>
</feature>
<feature type="compositionally biased region" description="Polar residues" evidence="4">
    <location>
        <begin position="1260"/>
        <end position="1272"/>
    </location>
</feature>
<feature type="compositionally biased region" description="Polar residues" evidence="4">
    <location>
        <begin position="1537"/>
        <end position="1584"/>
    </location>
</feature>
<dbReference type="InterPro" id="IPR045178">
    <property type="entry name" value="Fhl1/FHA1"/>
</dbReference>
<protein>
    <recommendedName>
        <fullName evidence="5">Fork-head domain-containing protein</fullName>
    </recommendedName>
</protein>
<feature type="region of interest" description="Disordered" evidence="4">
    <location>
        <begin position="1603"/>
        <end position="1623"/>
    </location>
</feature>
<feature type="region of interest" description="Disordered" evidence="4">
    <location>
        <begin position="1687"/>
        <end position="1734"/>
    </location>
</feature>
<feature type="compositionally biased region" description="Pro residues" evidence="4">
    <location>
        <begin position="585"/>
        <end position="604"/>
    </location>
</feature>
<evidence type="ECO:0000313" key="6">
    <source>
        <dbReference type="EMBL" id="TRX95239.1"/>
    </source>
</evidence>
<evidence type="ECO:0000256" key="2">
    <source>
        <dbReference type="ARBA" id="ARBA00023242"/>
    </source>
</evidence>
<feature type="compositionally biased region" description="Low complexity" evidence="4">
    <location>
        <begin position="992"/>
        <end position="1012"/>
    </location>
</feature>
<evidence type="ECO:0000256" key="1">
    <source>
        <dbReference type="ARBA" id="ARBA00023125"/>
    </source>
</evidence>
<feature type="compositionally biased region" description="Basic and acidic residues" evidence="4">
    <location>
        <begin position="338"/>
        <end position="347"/>
    </location>
</feature>
<feature type="compositionally biased region" description="Polar residues" evidence="4">
    <location>
        <begin position="1603"/>
        <end position="1612"/>
    </location>
</feature>
<feature type="region of interest" description="Disordered" evidence="4">
    <location>
        <begin position="547"/>
        <end position="635"/>
    </location>
</feature>
<reference evidence="7" key="1">
    <citation type="submission" date="2019-06" db="EMBL/GenBank/DDBJ databases">
        <title>Draft genome sequence of the griseofulvin-producing fungus Xylaria cubensis strain G536.</title>
        <authorList>
            <person name="Mead M.E."/>
            <person name="Raja H.A."/>
            <person name="Steenwyk J.L."/>
            <person name="Knowles S.L."/>
            <person name="Oberlies N.H."/>
            <person name="Rokas A."/>
        </authorList>
    </citation>
    <scope>NUCLEOTIDE SEQUENCE [LARGE SCALE GENOMIC DNA]</scope>
    <source>
        <strain evidence="7">G536</strain>
    </source>
</reference>
<feature type="compositionally biased region" description="Basic and acidic residues" evidence="4">
    <location>
        <begin position="717"/>
        <end position="753"/>
    </location>
</feature>
<dbReference type="SUPFAM" id="SSF49879">
    <property type="entry name" value="SMAD/FHA domain"/>
    <property type="match status" value="1"/>
</dbReference>
<accession>A0A553I4V3</accession>
<feature type="compositionally biased region" description="Basic and acidic residues" evidence="4">
    <location>
        <begin position="547"/>
        <end position="560"/>
    </location>
</feature>
<feature type="region of interest" description="Disordered" evidence="4">
    <location>
        <begin position="900"/>
        <end position="1025"/>
    </location>
</feature>
<dbReference type="InterPro" id="IPR036388">
    <property type="entry name" value="WH-like_DNA-bd_sf"/>
</dbReference>
<dbReference type="InterPro" id="IPR000253">
    <property type="entry name" value="FHA_dom"/>
</dbReference>
<comment type="subcellular location">
    <subcellularLocation>
        <location evidence="3">Nucleus</location>
    </subcellularLocation>
</comment>
<feature type="compositionally biased region" description="Polar residues" evidence="4">
    <location>
        <begin position="96"/>
        <end position="116"/>
    </location>
</feature>
<name>A0A553I4V3_9PEZI</name>
<evidence type="ECO:0000256" key="4">
    <source>
        <dbReference type="SAM" id="MobiDB-lite"/>
    </source>
</evidence>
<dbReference type="Pfam" id="PF00498">
    <property type="entry name" value="FHA"/>
    <property type="match status" value="1"/>
</dbReference>
<feature type="region of interest" description="Disordered" evidence="4">
    <location>
        <begin position="1423"/>
        <end position="1584"/>
    </location>
</feature>
<feature type="compositionally biased region" description="Polar residues" evidence="4">
    <location>
        <begin position="959"/>
        <end position="968"/>
    </location>
</feature>
<feature type="compositionally biased region" description="Basic and acidic residues" evidence="4">
    <location>
        <begin position="378"/>
        <end position="387"/>
    </location>
</feature>
<dbReference type="PANTHER" id="PTHR21712">
    <property type="entry name" value="PRE-RRNA-PROCESSING PROTEIN FHL1"/>
    <property type="match status" value="1"/>
</dbReference>
<dbReference type="InterPro" id="IPR008984">
    <property type="entry name" value="SMAD_FHA_dom_sf"/>
</dbReference>
<comment type="caution">
    <text evidence="6">The sequence shown here is derived from an EMBL/GenBank/DDBJ whole genome shotgun (WGS) entry which is preliminary data.</text>
</comment>
<evidence type="ECO:0000256" key="3">
    <source>
        <dbReference type="PROSITE-ProRule" id="PRU00089"/>
    </source>
</evidence>
<evidence type="ECO:0000259" key="5">
    <source>
        <dbReference type="PROSITE" id="PS50039"/>
    </source>
</evidence>
<dbReference type="Pfam" id="PF00250">
    <property type="entry name" value="Forkhead"/>
    <property type="match status" value="1"/>
</dbReference>
<dbReference type="PRINTS" id="PR00053">
    <property type="entry name" value="FORKHEAD"/>
</dbReference>
<dbReference type="Gene3D" id="1.10.10.10">
    <property type="entry name" value="Winged helix-like DNA-binding domain superfamily/Winged helix DNA-binding domain"/>
    <property type="match status" value="1"/>
</dbReference>
<feature type="compositionally biased region" description="Low complexity" evidence="4">
    <location>
        <begin position="1423"/>
        <end position="1460"/>
    </location>
</feature>
<dbReference type="GO" id="GO:0003700">
    <property type="term" value="F:DNA-binding transcription factor activity"/>
    <property type="evidence" value="ECO:0007669"/>
    <property type="project" value="InterPro"/>
</dbReference>
<keyword evidence="1 3" id="KW-0238">DNA-binding</keyword>
<feature type="region of interest" description="Disordered" evidence="4">
    <location>
        <begin position="275"/>
        <end position="295"/>
    </location>
</feature>
<dbReference type="GO" id="GO:0005634">
    <property type="term" value="C:nucleus"/>
    <property type="evidence" value="ECO:0007669"/>
    <property type="project" value="UniProtKB-SubCell"/>
</dbReference>
<feature type="region of interest" description="Disordered" evidence="4">
    <location>
        <begin position="338"/>
        <end position="414"/>
    </location>
</feature>
<feature type="region of interest" description="Disordered" evidence="4">
    <location>
        <begin position="1093"/>
        <end position="1125"/>
    </location>
</feature>
<feature type="domain" description="Fork-head" evidence="5">
    <location>
        <begin position="777"/>
        <end position="851"/>
    </location>
</feature>
<feature type="region of interest" description="Disordered" evidence="4">
    <location>
        <begin position="1196"/>
        <end position="1297"/>
    </location>
</feature>
<feature type="compositionally biased region" description="Pro residues" evidence="4">
    <location>
        <begin position="72"/>
        <end position="81"/>
    </location>
</feature>
<dbReference type="InterPro" id="IPR001766">
    <property type="entry name" value="Fork_head_dom"/>
</dbReference>
<evidence type="ECO:0000313" key="7">
    <source>
        <dbReference type="Proteomes" id="UP000319160"/>
    </source>
</evidence>
<sequence>MTSSNAAPTDQGRAAAANATTSSPPPAAATPPSPRPPAPADRDASAATLTAPDAPNAESEPMPDAPATTNPSPQPPPPPPEDTTHETEVDVAVDPQPSTADFSNQMAPEQASNETGTDLPIPSPPTVSPLSTPAATLVNLDDNLTDDAVARLTADLPPLSLARDSPIFRSGMFGPPQPANPKSLSVPDGMELDEPFMPDASLYQRRSQVQAIATTDPDPHGADYSSHGILAGMRLSQGSIDPSAYIMNLAAQATLFHDHGPSSIHPSAVSLHSYTQDSDAVTGSAEPTSTNESQQLESFARIEFADSTFQMTTYAVIIGRDKAAMEQARADERREAAYRRKCEENERNGLPPPTPVMYDRGKFSKSYVSEEGGMLGPEHSDGEDVKPAKRRRPSSAAQAAADEENTSGNRVQSNRQYVSHTPGAAAVDLGALQPSPGHIPFIGIHSPGPDIASKTRGISRQHLKIQFNKKRGVFEGIALHKNGFFCEDVLYGLNQPATLRSGDRLQIKDVEFYFVINGVQTGMTGGEDEDVASSKRMSVGGKEMSLDFEHSDHENFRDTSEELSDVENNPDPAIEARDEKDPESVPQPAPATAPVPVPVPPPVPVSAAVAESGAEPDPELDPEPEVTGAHSVARDEFISPEIIKHELDMLGELPSDYALPEIPRRRGPGRPPKDGIMSKRERRMLKKQLQETSKKTLPQESLEEKIKRPVGRPRKNPLPEDGERPEKRKYNKKQRPDGEEGSDIEKRVKEKKDKKVRPKSPPLDLRIEDYTHEQLQKPTKNYGVLIDEALTNGPPDGLTLKQIYKRITARYPWFFFSAETKGWESSVRHNLIGNEAFKKDEETGLWSRVPGVELDAGKKRKASSPDRQLGPSHLHSHLTHPPYYQTSPYANTASVSYAHGLPNYPTEQKHSQPTYASTGQNAQLHTTPSQPPTQPVYAPHVPAPAQLPPGYGSLAAPRPSNTPQQSTYSSPYARPPPPSNPPAKAEISLANSQGPSAPSTSQSTAPAQQHQTRPSIASAGPREQLSPDIERAIVQFSANMLNVISKQTPHAAAIIEAAANRVRGLPVQNKVPGFDSVETTLINAMQGMIRDMKQKHQHTISASPAPSAPAQTSSTPSPAPPNTAEAEIQRRLRNFRESMVSALKTKTDKAEIIVDSAINRARGLPHAGKIPGWEEADNLMVKSVTQIIAEARSAHSLQLQKASPTPANTSRTPVSQPPQSALRTEPSTSLAPARAPITSTGLHVPPKTSTSATPNTPSTHLSASSGTNSNPLSGARPNMPLQRPSPVALSRPPTTGPIARPANFQRESAAASAMPSVTAPAMPRPNVSSPAPPSAGVLDQITGHKRFTDEAFHRTHGVNSGITTTSTIGNNNGPLGNVAKNIPGTAGNSSIVKTVLSGAAVSSTANGPASNVSGNTASEAASNATSNIASNRASNLVANPTNTMSSNTTNKPTSNITTSTASNLSNVMSSKITSNPMSSGATNTANEPTSSTPNIVASVPTSSIASNGASHSTSSAPANIPSYPTSSGASTIPRGIMTSQPGVVSGTGNVGLTKSTTAGNTSGGTPKVTTGHIASTSTSNLSSNIHSKITPIDVAKYTPNVTKAGTTGSTPGVNALEPHRGDVTNTVTAGTIVNHATGGHLGNTAGAQNSNNLGESVNSKMGNDKSVPTKVSAVEHHEPIAPKAPALVHNMSSPAPPSAGVVDQIAGHKRTLDEGPGNANAEQPEPKRLGVSPV</sequence>
<feature type="region of interest" description="Disordered" evidence="4">
    <location>
        <begin position="856"/>
        <end position="886"/>
    </location>
</feature>
<dbReference type="SUPFAM" id="SSF46785">
    <property type="entry name" value="Winged helix' DNA-binding domain"/>
    <property type="match status" value="1"/>
</dbReference>
<feature type="region of interest" description="Disordered" evidence="4">
    <location>
        <begin position="655"/>
        <end position="764"/>
    </location>
</feature>
<dbReference type="SMART" id="SM00339">
    <property type="entry name" value="FH"/>
    <property type="match status" value="1"/>
</dbReference>
<proteinExistence type="predicted"/>
<feature type="region of interest" description="Disordered" evidence="4">
    <location>
        <begin position="1639"/>
        <end position="1666"/>
    </location>
</feature>
<dbReference type="Gene3D" id="2.60.200.20">
    <property type="match status" value="1"/>
</dbReference>
<organism evidence="6 7">
    <name type="scientific">Xylaria flabelliformis</name>
    <dbReference type="NCBI Taxonomy" id="2512241"/>
    <lineage>
        <taxon>Eukaryota</taxon>
        <taxon>Fungi</taxon>
        <taxon>Dikarya</taxon>
        <taxon>Ascomycota</taxon>
        <taxon>Pezizomycotina</taxon>
        <taxon>Sordariomycetes</taxon>
        <taxon>Xylariomycetidae</taxon>
        <taxon>Xylariales</taxon>
        <taxon>Xylariaceae</taxon>
        <taxon>Xylaria</taxon>
    </lineage>
</organism>
<feature type="compositionally biased region" description="Polar residues" evidence="4">
    <location>
        <begin position="911"/>
        <end position="928"/>
    </location>
</feature>
<keyword evidence="7" id="KW-1185">Reference proteome</keyword>
<feature type="compositionally biased region" description="Low complexity" evidence="4">
    <location>
        <begin position="1101"/>
        <end position="1116"/>
    </location>
</feature>
<feature type="compositionally biased region" description="Polar residues" evidence="4">
    <location>
        <begin position="1461"/>
        <end position="1530"/>
    </location>
</feature>
<feature type="compositionally biased region" description="Acidic residues" evidence="4">
    <location>
        <begin position="614"/>
        <end position="624"/>
    </location>
</feature>
<dbReference type="PROSITE" id="PS50039">
    <property type="entry name" value="FORK_HEAD_3"/>
    <property type="match status" value="1"/>
</dbReference>
<dbReference type="GO" id="GO:0060962">
    <property type="term" value="P:regulation of ribosomal protein gene transcription by RNA polymerase II"/>
    <property type="evidence" value="ECO:0007669"/>
    <property type="project" value="InterPro"/>
</dbReference>
<dbReference type="STRING" id="2512241.A0A553I4V3"/>
<dbReference type="InterPro" id="IPR036390">
    <property type="entry name" value="WH_DNA-bd_sf"/>
</dbReference>
<dbReference type="Proteomes" id="UP000319160">
    <property type="component" value="Unassembled WGS sequence"/>
</dbReference>
<dbReference type="OrthoDB" id="5402974at2759"/>
<feature type="compositionally biased region" description="Basic and acidic residues" evidence="4">
    <location>
        <begin position="574"/>
        <end position="583"/>
    </location>
</feature>
<feature type="compositionally biased region" description="Polar residues" evidence="4">
    <location>
        <begin position="1645"/>
        <end position="1661"/>
    </location>
</feature>
<feature type="region of interest" description="Disordered" evidence="4">
    <location>
        <begin position="1"/>
        <end position="133"/>
    </location>
</feature>